<accession>A0A1X1RD52</accession>
<name>A0A1X1RD52_MYCFA</name>
<reference evidence="3 4" key="1">
    <citation type="submission" date="2016-01" db="EMBL/GenBank/DDBJ databases">
        <title>The new phylogeny of the genus Mycobacterium.</title>
        <authorList>
            <person name="Tarcisio F."/>
            <person name="Conor M."/>
            <person name="Antonella G."/>
            <person name="Elisabetta G."/>
            <person name="Giulia F.S."/>
            <person name="Sara T."/>
            <person name="Anna F."/>
            <person name="Clotilde B."/>
            <person name="Roberto B."/>
            <person name="Veronica D.S."/>
            <person name="Fabio R."/>
            <person name="Monica P."/>
            <person name="Olivier J."/>
            <person name="Enrico T."/>
            <person name="Nicola S."/>
        </authorList>
    </citation>
    <scope>NUCLEOTIDE SEQUENCE [LARGE SCALE GENOMIC DNA]</scope>
    <source>
        <strain evidence="3 4">DSM 44179</strain>
    </source>
</reference>
<keyword evidence="4" id="KW-1185">Reference proteome</keyword>
<feature type="compositionally biased region" description="Low complexity" evidence="1">
    <location>
        <begin position="40"/>
        <end position="50"/>
    </location>
</feature>
<sequence length="330" mass="33871">MTYPPQGPPAPGGRPDPSAHSPGDPSEWSQSGEVPPTEQIPRPDAATTAIPAPPVSAAPPPVSGDVPAAPHGDRPGSEAGKPRGRFGDLLRDPLSVTLVLIIVVALGLAGVIGGELFARNRADSVVAGVVQCVVQDSATASFGMLPPFLWQHATKRYSSISIQTAGNNVRDAKEMSLDIQIRDVALAETADAAGTIGSLVATVNWTAEGIKQTLQGVLPLVGSLISSVTPNPADGTITVDAGLSTIVAEPTVSDGGVSLRVLSLTGLGFTLPRETIQPILDSATDKLTKDYPMGIKADSVTVTKDGVQSVFSTRNASIPKANEDPCFAAL</sequence>
<dbReference type="AlphaFoldDB" id="A0A1X1RD52"/>
<dbReference type="STRING" id="1793.AWC04_11290"/>
<keyword evidence="2" id="KW-0472">Membrane</keyword>
<evidence type="ECO:0000256" key="1">
    <source>
        <dbReference type="SAM" id="MobiDB-lite"/>
    </source>
</evidence>
<feature type="region of interest" description="Disordered" evidence="1">
    <location>
        <begin position="1"/>
        <end position="84"/>
    </location>
</feature>
<evidence type="ECO:0000313" key="4">
    <source>
        <dbReference type="Proteomes" id="UP000193484"/>
    </source>
</evidence>
<keyword evidence="2" id="KW-1133">Transmembrane helix</keyword>
<gene>
    <name evidence="3" type="ORF">AWC04_11290</name>
</gene>
<evidence type="ECO:0000313" key="3">
    <source>
        <dbReference type="EMBL" id="ORV03203.1"/>
    </source>
</evidence>
<dbReference type="EMBL" id="LQOJ01000039">
    <property type="protein sequence ID" value="ORV03203.1"/>
    <property type="molecule type" value="Genomic_DNA"/>
</dbReference>
<protein>
    <submittedName>
        <fullName evidence="3">Uncharacterized protein</fullName>
    </submittedName>
</protein>
<dbReference type="RefSeq" id="WP_085096128.1">
    <property type="nucleotide sequence ID" value="NZ_AP022603.1"/>
</dbReference>
<keyword evidence="2" id="KW-0812">Transmembrane</keyword>
<feature type="transmembrane region" description="Helical" evidence="2">
    <location>
        <begin position="94"/>
        <end position="112"/>
    </location>
</feature>
<comment type="caution">
    <text evidence="3">The sequence shown here is derived from an EMBL/GenBank/DDBJ whole genome shotgun (WGS) entry which is preliminary data.</text>
</comment>
<feature type="compositionally biased region" description="Pro residues" evidence="1">
    <location>
        <begin position="1"/>
        <end position="14"/>
    </location>
</feature>
<organism evidence="3 4">
    <name type="scientific">Mycolicibacterium fallax</name>
    <name type="common">Mycobacterium fallax</name>
    <dbReference type="NCBI Taxonomy" id="1793"/>
    <lineage>
        <taxon>Bacteria</taxon>
        <taxon>Bacillati</taxon>
        <taxon>Actinomycetota</taxon>
        <taxon>Actinomycetes</taxon>
        <taxon>Mycobacteriales</taxon>
        <taxon>Mycobacteriaceae</taxon>
        <taxon>Mycolicibacterium</taxon>
    </lineage>
</organism>
<dbReference type="InterPro" id="IPR021373">
    <property type="entry name" value="DUF2993"/>
</dbReference>
<feature type="compositionally biased region" description="Pro residues" evidence="1">
    <location>
        <begin position="51"/>
        <end position="62"/>
    </location>
</feature>
<evidence type="ECO:0000256" key="2">
    <source>
        <dbReference type="SAM" id="Phobius"/>
    </source>
</evidence>
<proteinExistence type="predicted"/>
<dbReference type="Pfam" id="PF11209">
    <property type="entry name" value="LmeA"/>
    <property type="match status" value="1"/>
</dbReference>
<dbReference type="Proteomes" id="UP000193484">
    <property type="component" value="Unassembled WGS sequence"/>
</dbReference>